<organism evidence="1 2">
    <name type="scientific">Subtercola boreus</name>
    <dbReference type="NCBI Taxonomy" id="120213"/>
    <lineage>
        <taxon>Bacteria</taxon>
        <taxon>Bacillati</taxon>
        <taxon>Actinomycetota</taxon>
        <taxon>Actinomycetes</taxon>
        <taxon>Micrococcales</taxon>
        <taxon>Microbacteriaceae</taxon>
        <taxon>Subtercola</taxon>
    </lineage>
</organism>
<dbReference type="EMBL" id="NBXB01000045">
    <property type="protein sequence ID" value="RFA12144.1"/>
    <property type="molecule type" value="Genomic_DNA"/>
</dbReference>
<sequence length="106" mass="11253">MTDPQMTDESKARDLTELLAGKELQRMALAVPQDLFDAEYADAGPLERAVADDGLKRGMILLTPSKDGACESCGNTGVVGSPPDAYMDCPACSGTDNSDDRTDDRP</sequence>
<name>A0A3E0VQ72_9MICO</name>
<dbReference type="RefSeq" id="WP_116412920.1">
    <property type="nucleotide sequence ID" value="NZ_NBXB01000045.1"/>
</dbReference>
<protein>
    <submittedName>
        <fullName evidence="1">Uncharacterized protein</fullName>
    </submittedName>
</protein>
<accession>A0A3E0VQ72</accession>
<proteinExistence type="predicted"/>
<evidence type="ECO:0000313" key="1">
    <source>
        <dbReference type="EMBL" id="RFA12144.1"/>
    </source>
</evidence>
<comment type="caution">
    <text evidence="1">The sequence shown here is derived from an EMBL/GenBank/DDBJ whole genome shotgun (WGS) entry which is preliminary data.</text>
</comment>
<dbReference type="Proteomes" id="UP000256541">
    <property type="component" value="Unassembled WGS sequence"/>
</dbReference>
<gene>
    <name evidence="1" type="ORF">B7R22_17085</name>
</gene>
<dbReference type="AlphaFoldDB" id="A0A3E0VQ72"/>
<reference evidence="1 2" key="1">
    <citation type="submission" date="2017-04" db="EMBL/GenBank/DDBJ databases">
        <title>Comparative genome analysis of Subtercola boreus.</title>
        <authorList>
            <person name="Cho Y.-J."/>
            <person name="Cho A."/>
            <person name="Kim O.-S."/>
            <person name="Lee J.-I."/>
        </authorList>
    </citation>
    <scope>NUCLEOTIDE SEQUENCE [LARGE SCALE GENOMIC DNA]</scope>
    <source>
        <strain evidence="1 2">P27479</strain>
    </source>
</reference>
<evidence type="ECO:0000313" key="2">
    <source>
        <dbReference type="Proteomes" id="UP000256541"/>
    </source>
</evidence>